<evidence type="ECO:0000313" key="8">
    <source>
        <dbReference type="Proteomes" id="UP001229346"/>
    </source>
</evidence>
<keyword evidence="4 5" id="KW-0326">Glycosidase</keyword>
<dbReference type="Pfam" id="PF07532">
    <property type="entry name" value="Big_4"/>
    <property type="match status" value="1"/>
</dbReference>
<evidence type="ECO:0000256" key="2">
    <source>
        <dbReference type="ARBA" id="ARBA00022729"/>
    </source>
</evidence>
<keyword evidence="8" id="KW-1185">Reference proteome</keyword>
<dbReference type="RefSeq" id="WP_307205908.1">
    <property type="nucleotide sequence ID" value="NZ_JAUSSU010000008.1"/>
</dbReference>
<evidence type="ECO:0000256" key="4">
    <source>
        <dbReference type="ARBA" id="ARBA00023295"/>
    </source>
</evidence>
<dbReference type="PANTHER" id="PTHR43817">
    <property type="entry name" value="GLYCOSYL HYDROLASE"/>
    <property type="match status" value="1"/>
</dbReference>
<comment type="caution">
    <text evidence="7">The sequence shown here is derived from an EMBL/GenBank/DDBJ whole genome shotgun (WGS) entry which is preliminary data.</text>
</comment>
<dbReference type="EMBL" id="JAUSSU010000008">
    <property type="protein sequence ID" value="MDQ0114524.1"/>
    <property type="molecule type" value="Genomic_DNA"/>
</dbReference>
<dbReference type="Proteomes" id="UP001229346">
    <property type="component" value="Unassembled WGS sequence"/>
</dbReference>
<dbReference type="Pfam" id="PF04616">
    <property type="entry name" value="Glyco_hydro_43"/>
    <property type="match status" value="1"/>
</dbReference>
<dbReference type="PANTHER" id="PTHR43817:SF1">
    <property type="entry name" value="HYDROLASE, FAMILY 43, PUTATIVE (AFU_ORTHOLOGUE AFUA_3G01660)-RELATED"/>
    <property type="match status" value="1"/>
</dbReference>
<dbReference type="SUPFAM" id="SSF75005">
    <property type="entry name" value="Arabinanase/levansucrase/invertase"/>
    <property type="match status" value="1"/>
</dbReference>
<reference evidence="7 8" key="1">
    <citation type="submission" date="2023-07" db="EMBL/GenBank/DDBJ databases">
        <title>Sorghum-associated microbial communities from plants grown in Nebraska, USA.</title>
        <authorList>
            <person name="Schachtman D."/>
        </authorList>
    </citation>
    <scope>NUCLEOTIDE SEQUENCE [LARGE SCALE GENOMIC DNA]</scope>
    <source>
        <strain evidence="7 8">CC482</strain>
    </source>
</reference>
<dbReference type="InterPro" id="IPR006710">
    <property type="entry name" value="Glyco_hydro_43"/>
</dbReference>
<name>A0ABT9U7U0_PAEHA</name>
<evidence type="ECO:0000256" key="3">
    <source>
        <dbReference type="ARBA" id="ARBA00022801"/>
    </source>
</evidence>
<keyword evidence="3 5" id="KW-0378">Hydrolase</keyword>
<sequence length="592" mass="66105">MSHAHLYAYIQLGDSNRKSALCLAAKKLGQLVPLNEGQPVLFPLQGTKKLGSPVLFRKPDGKLGLAAADHDGSEYIFVYDCGEDWTFVNERYIRVNASGIPVRDLSVSYDKEFQIYRLMWSDGTDGYMAATEDWEQFSEPAGTDYTKSRSDITVEEAVQASRIAISDLEYAAFLRRYNKPHNTGITEVFPDLAAPPGSSLQQLGLPGQVTATYSDGSVKKLAVTWDATGVDFDKPGTYPLTGRIRQPQYPNPFIRERADPYIIHDAESGYYYFTASYPTYGHDGNNEVQPDGYDRIVIRRARTIEGLASAEETEVWNEENSSVNHRYIWAPELHNIQGKWYILCTAGVSADNVWSIRPIFIPCHGDVMDPAAWSRDGHWAVNETNDGSFGTFSLDMTYFEHRGTHYVIWAEKPAGSRLYMATIDPGQPWRLTSRRIELSAPDYAWEQAHGDQIDEGPAVIKQAGRILVFFSAGTVDANYCMGYLHADEDADLMNLDSWTKHPYPVLSTCDFSDGQQGPGHNSFTVDELGNAVLCYHARTEGEPGDGGLNDPGRHARVKSVHFAHDGRPILHMRAEDELHSAYADIAFSVKIM</sequence>
<dbReference type="Gene3D" id="2.115.10.20">
    <property type="entry name" value="Glycosyl hydrolase domain, family 43"/>
    <property type="match status" value="1"/>
</dbReference>
<feature type="domain" description="Bacterial Ig-like" evidence="6">
    <location>
        <begin position="202"/>
        <end position="244"/>
    </location>
</feature>
<dbReference type="InterPro" id="IPR011081">
    <property type="entry name" value="Big_4"/>
</dbReference>
<organism evidence="7 8">
    <name type="scientific">Paenibacillus harenae</name>
    <dbReference type="NCBI Taxonomy" id="306543"/>
    <lineage>
        <taxon>Bacteria</taxon>
        <taxon>Bacillati</taxon>
        <taxon>Bacillota</taxon>
        <taxon>Bacilli</taxon>
        <taxon>Bacillales</taxon>
        <taxon>Paenibacillaceae</taxon>
        <taxon>Paenibacillus</taxon>
    </lineage>
</organism>
<evidence type="ECO:0000256" key="5">
    <source>
        <dbReference type="RuleBase" id="RU361187"/>
    </source>
</evidence>
<accession>A0ABT9U7U0</accession>
<keyword evidence="2" id="KW-0732">Signal</keyword>
<dbReference type="InterPro" id="IPR023296">
    <property type="entry name" value="Glyco_hydro_beta-prop_sf"/>
</dbReference>
<proteinExistence type="inferred from homology"/>
<evidence type="ECO:0000313" key="7">
    <source>
        <dbReference type="EMBL" id="MDQ0114524.1"/>
    </source>
</evidence>
<evidence type="ECO:0000259" key="6">
    <source>
        <dbReference type="Pfam" id="PF07532"/>
    </source>
</evidence>
<evidence type="ECO:0000256" key="1">
    <source>
        <dbReference type="ARBA" id="ARBA00009865"/>
    </source>
</evidence>
<protein>
    <submittedName>
        <fullName evidence="7">GH43 family beta-xylosidase</fullName>
    </submittedName>
</protein>
<dbReference type="CDD" id="cd18819">
    <property type="entry name" value="GH43_LbAraf43-like"/>
    <property type="match status" value="1"/>
</dbReference>
<gene>
    <name evidence="7" type="ORF">J2T15_003980</name>
</gene>
<comment type="similarity">
    <text evidence="1 5">Belongs to the glycosyl hydrolase 43 family.</text>
</comment>